<dbReference type="Proteomes" id="UP001292094">
    <property type="component" value="Unassembled WGS sequence"/>
</dbReference>
<comment type="caution">
    <text evidence="2">The sequence shown here is derived from an EMBL/GenBank/DDBJ whole genome shotgun (WGS) entry which is preliminary data.</text>
</comment>
<dbReference type="InterPro" id="IPR053325">
    <property type="entry name" value="H3-Acetyl_Activator"/>
</dbReference>
<gene>
    <name evidence="2" type="ORF">Pmani_022360</name>
</gene>
<proteinExistence type="predicted"/>
<reference evidence="2" key="1">
    <citation type="submission" date="2023-11" db="EMBL/GenBank/DDBJ databases">
        <title>Genome assemblies of two species of porcelain crab, Petrolisthes cinctipes and Petrolisthes manimaculis (Anomura: Porcellanidae).</title>
        <authorList>
            <person name="Angst P."/>
        </authorList>
    </citation>
    <scope>NUCLEOTIDE SEQUENCE</scope>
    <source>
        <strain evidence="2">PB745_02</strain>
        <tissue evidence="2">Gill</tissue>
    </source>
</reference>
<dbReference type="AlphaFoldDB" id="A0AAE1PE75"/>
<sequence length="181" mass="20259">MNRVRGVRVLLLGCVHRSLPPSITTNTTIKSTISLQQQITTITRSLTAISHASISKHHRCEKRFTYVSNTANRTQLATCHFSQDAGKELSAAEIKRAIDNISEKFTEAMELMNDARSSAGTVYFSEDMEDTQAQVKETLEDYTSLLGQLNKQQKKNVIQSVGLKMEELKAQISLLEELAKE</sequence>
<evidence type="ECO:0000256" key="1">
    <source>
        <dbReference type="SAM" id="Coils"/>
    </source>
</evidence>
<organism evidence="2 3">
    <name type="scientific">Petrolisthes manimaculis</name>
    <dbReference type="NCBI Taxonomy" id="1843537"/>
    <lineage>
        <taxon>Eukaryota</taxon>
        <taxon>Metazoa</taxon>
        <taxon>Ecdysozoa</taxon>
        <taxon>Arthropoda</taxon>
        <taxon>Crustacea</taxon>
        <taxon>Multicrustacea</taxon>
        <taxon>Malacostraca</taxon>
        <taxon>Eumalacostraca</taxon>
        <taxon>Eucarida</taxon>
        <taxon>Decapoda</taxon>
        <taxon>Pleocyemata</taxon>
        <taxon>Anomura</taxon>
        <taxon>Galatheoidea</taxon>
        <taxon>Porcellanidae</taxon>
        <taxon>Petrolisthes</taxon>
    </lineage>
</organism>
<keyword evidence="3" id="KW-1185">Reference proteome</keyword>
<feature type="coiled-coil region" evidence="1">
    <location>
        <begin position="151"/>
        <end position="178"/>
    </location>
</feature>
<name>A0AAE1PE75_9EUCA</name>
<evidence type="ECO:0000313" key="2">
    <source>
        <dbReference type="EMBL" id="KAK4305772.1"/>
    </source>
</evidence>
<accession>A0AAE1PE75</accession>
<dbReference type="PANTHER" id="PTHR35706:SF1">
    <property type="entry name" value="EMBRYOGENESIS-LIKE PROTEIN"/>
    <property type="match status" value="1"/>
</dbReference>
<dbReference type="EMBL" id="JAWZYT010002236">
    <property type="protein sequence ID" value="KAK4305772.1"/>
    <property type="molecule type" value="Genomic_DNA"/>
</dbReference>
<protein>
    <submittedName>
        <fullName evidence="2">Uncharacterized protein</fullName>
    </submittedName>
</protein>
<keyword evidence="1" id="KW-0175">Coiled coil</keyword>
<evidence type="ECO:0000313" key="3">
    <source>
        <dbReference type="Proteomes" id="UP001292094"/>
    </source>
</evidence>
<dbReference type="PANTHER" id="PTHR35706">
    <property type="entry name" value="F14O23.11 PROTEIN"/>
    <property type="match status" value="1"/>
</dbReference>